<organism evidence="6 7">
    <name type="scientific">Plasticicumulans lactativorans</name>
    <dbReference type="NCBI Taxonomy" id="1133106"/>
    <lineage>
        <taxon>Bacteria</taxon>
        <taxon>Pseudomonadati</taxon>
        <taxon>Pseudomonadota</taxon>
        <taxon>Gammaproteobacteria</taxon>
        <taxon>Candidatus Competibacteraceae</taxon>
        <taxon>Plasticicumulans</taxon>
    </lineage>
</organism>
<dbReference type="GO" id="GO:0006351">
    <property type="term" value="P:DNA-templated transcription"/>
    <property type="evidence" value="ECO:0007669"/>
    <property type="project" value="TreeGrafter"/>
</dbReference>
<keyword evidence="3 6" id="KW-0238">DNA-binding</keyword>
<dbReference type="SUPFAM" id="SSF53850">
    <property type="entry name" value="Periplasmic binding protein-like II"/>
    <property type="match status" value="1"/>
</dbReference>
<dbReference type="AlphaFoldDB" id="A0A4R2L104"/>
<dbReference type="FunFam" id="1.10.10.10:FF:000001">
    <property type="entry name" value="LysR family transcriptional regulator"/>
    <property type="match status" value="1"/>
</dbReference>
<dbReference type="PANTHER" id="PTHR30537:SF5">
    <property type="entry name" value="HTH-TYPE TRANSCRIPTIONAL ACTIVATOR TTDR-RELATED"/>
    <property type="match status" value="1"/>
</dbReference>
<dbReference type="InterPro" id="IPR000847">
    <property type="entry name" value="LysR_HTH_N"/>
</dbReference>
<dbReference type="PROSITE" id="PS50931">
    <property type="entry name" value="HTH_LYSR"/>
    <property type="match status" value="1"/>
</dbReference>
<dbReference type="InterPro" id="IPR058163">
    <property type="entry name" value="LysR-type_TF_proteobact-type"/>
</dbReference>
<dbReference type="PANTHER" id="PTHR30537">
    <property type="entry name" value="HTH-TYPE TRANSCRIPTIONAL REGULATOR"/>
    <property type="match status" value="1"/>
</dbReference>
<evidence type="ECO:0000256" key="4">
    <source>
        <dbReference type="ARBA" id="ARBA00023163"/>
    </source>
</evidence>
<comment type="similarity">
    <text evidence="1">Belongs to the LysR transcriptional regulatory family.</text>
</comment>
<evidence type="ECO:0000313" key="7">
    <source>
        <dbReference type="Proteomes" id="UP000295765"/>
    </source>
</evidence>
<name>A0A4R2L104_9GAMM</name>
<sequence>MRQTATIDDMLLFACVVERGGLSAAALELDLSRSLVSKRIAALEARLGARLLNRTTRRLSLTEPGEAYFGYCVQVRDTLAEAEARVADFGERPRGVLRLAAPVTFGELYVAPLLAEFLAAHPGLVVDMDLDDRFVDLVDGGYDLAIRIGALEDSTLVARRLATTDVVVVGAPAYFARHGVPRHPAELSGHNCLTYRHHRGRRDEWRFTGPDGVVTVRVSGNLRSTGIALRNAARAGLGLTYPPRFMVAADIAAGHLQPVLTDWCRDGIGIHAVTPQGRQLPAKTRALIDFLRERLAAERQWTHADEAG</sequence>
<dbReference type="OrthoDB" id="8885940at2"/>
<protein>
    <submittedName>
        <fullName evidence="6">DNA-binding transcriptional LysR family regulator</fullName>
    </submittedName>
</protein>
<accession>A0A4R2L104</accession>
<dbReference type="InterPro" id="IPR036388">
    <property type="entry name" value="WH-like_DNA-bd_sf"/>
</dbReference>
<comment type="caution">
    <text evidence="6">The sequence shown here is derived from an EMBL/GenBank/DDBJ whole genome shotgun (WGS) entry which is preliminary data.</text>
</comment>
<gene>
    <name evidence="6" type="ORF">EV699_12030</name>
</gene>
<dbReference type="GO" id="GO:0003700">
    <property type="term" value="F:DNA-binding transcription factor activity"/>
    <property type="evidence" value="ECO:0007669"/>
    <property type="project" value="InterPro"/>
</dbReference>
<dbReference type="Pfam" id="PF00126">
    <property type="entry name" value="HTH_1"/>
    <property type="match status" value="1"/>
</dbReference>
<feature type="domain" description="HTH lysR-type" evidence="5">
    <location>
        <begin position="1"/>
        <end position="62"/>
    </location>
</feature>
<keyword evidence="4" id="KW-0804">Transcription</keyword>
<evidence type="ECO:0000256" key="1">
    <source>
        <dbReference type="ARBA" id="ARBA00009437"/>
    </source>
</evidence>
<dbReference type="Pfam" id="PF03466">
    <property type="entry name" value="LysR_substrate"/>
    <property type="match status" value="1"/>
</dbReference>
<proteinExistence type="inferred from homology"/>
<keyword evidence="2" id="KW-0805">Transcription regulation</keyword>
<reference evidence="6 7" key="1">
    <citation type="submission" date="2019-03" db="EMBL/GenBank/DDBJ databases">
        <title>Genomic Encyclopedia of Type Strains, Phase IV (KMG-IV): sequencing the most valuable type-strain genomes for metagenomic binning, comparative biology and taxonomic classification.</title>
        <authorList>
            <person name="Goeker M."/>
        </authorList>
    </citation>
    <scope>NUCLEOTIDE SEQUENCE [LARGE SCALE GENOMIC DNA]</scope>
    <source>
        <strain evidence="6 7">DSM 25287</strain>
    </source>
</reference>
<evidence type="ECO:0000259" key="5">
    <source>
        <dbReference type="PROSITE" id="PS50931"/>
    </source>
</evidence>
<dbReference type="CDD" id="cd08422">
    <property type="entry name" value="PBP2_CrgA_like"/>
    <property type="match status" value="1"/>
</dbReference>
<dbReference type="FunFam" id="3.40.190.290:FF:000001">
    <property type="entry name" value="Transcriptional regulator, LysR family"/>
    <property type="match status" value="1"/>
</dbReference>
<dbReference type="SUPFAM" id="SSF46785">
    <property type="entry name" value="Winged helix' DNA-binding domain"/>
    <property type="match status" value="1"/>
</dbReference>
<evidence type="ECO:0000313" key="6">
    <source>
        <dbReference type="EMBL" id="TCO79252.1"/>
    </source>
</evidence>
<dbReference type="EMBL" id="SLWY01000020">
    <property type="protein sequence ID" value="TCO79252.1"/>
    <property type="molecule type" value="Genomic_DNA"/>
</dbReference>
<dbReference type="Gene3D" id="1.10.10.10">
    <property type="entry name" value="Winged helix-like DNA-binding domain superfamily/Winged helix DNA-binding domain"/>
    <property type="match status" value="1"/>
</dbReference>
<dbReference type="Gene3D" id="3.40.190.290">
    <property type="match status" value="1"/>
</dbReference>
<keyword evidence="7" id="KW-1185">Reference proteome</keyword>
<evidence type="ECO:0000256" key="2">
    <source>
        <dbReference type="ARBA" id="ARBA00023015"/>
    </source>
</evidence>
<evidence type="ECO:0000256" key="3">
    <source>
        <dbReference type="ARBA" id="ARBA00023125"/>
    </source>
</evidence>
<dbReference type="GO" id="GO:0043565">
    <property type="term" value="F:sequence-specific DNA binding"/>
    <property type="evidence" value="ECO:0007669"/>
    <property type="project" value="TreeGrafter"/>
</dbReference>
<dbReference type="Proteomes" id="UP000295765">
    <property type="component" value="Unassembled WGS sequence"/>
</dbReference>
<dbReference type="RefSeq" id="WP_132544796.1">
    <property type="nucleotide sequence ID" value="NZ_SLWY01000020.1"/>
</dbReference>
<dbReference type="InterPro" id="IPR036390">
    <property type="entry name" value="WH_DNA-bd_sf"/>
</dbReference>
<dbReference type="InterPro" id="IPR005119">
    <property type="entry name" value="LysR_subst-bd"/>
</dbReference>